<dbReference type="GO" id="GO:0016491">
    <property type="term" value="F:oxidoreductase activity"/>
    <property type="evidence" value="ECO:0007669"/>
    <property type="project" value="UniProtKB-KW"/>
</dbReference>
<dbReference type="InterPro" id="IPR036188">
    <property type="entry name" value="FAD/NAD-bd_sf"/>
</dbReference>
<dbReference type="PANTHER" id="PTHR48105">
    <property type="entry name" value="THIOREDOXIN REDUCTASE 1-RELATED-RELATED"/>
    <property type="match status" value="1"/>
</dbReference>
<keyword evidence="3" id="KW-0597">Phosphoprotein</keyword>
<evidence type="ECO:0000256" key="2">
    <source>
        <dbReference type="ARBA" id="ARBA00023002"/>
    </source>
</evidence>
<dbReference type="SUPFAM" id="SSF52172">
    <property type="entry name" value="CheY-like"/>
    <property type="match status" value="1"/>
</dbReference>
<dbReference type="SUPFAM" id="SSF51905">
    <property type="entry name" value="FAD/NAD(P)-binding domain"/>
    <property type="match status" value="1"/>
</dbReference>
<dbReference type="GO" id="GO:0000160">
    <property type="term" value="P:phosphorelay signal transduction system"/>
    <property type="evidence" value="ECO:0007669"/>
    <property type="project" value="InterPro"/>
</dbReference>
<feature type="domain" description="Response regulatory" evidence="4">
    <location>
        <begin position="8"/>
        <end position="131"/>
    </location>
</feature>
<protein>
    <submittedName>
        <fullName evidence="5">Thioredoxin reductase (NADPH)</fullName>
    </submittedName>
</protein>
<sequence>MAATKKPILLAVDDDAQVLNAIERDLRQEFRRDYRVLRAASGEEALATIQELQQREEPLALVLADQRMPGLQGVELLEQTRQLFPDAKRVLLTAYADTEAAIRAINHARLDYYLIKPWDPPQELLYPTLHDLLSAWQAAYRPRFQGLRLIGFQWSPLSHELKDFLAGYMVAYQWLDFETNPEAQALLTRSGFTPADLPVVVFEDQSALSNPERAVVAERLGLSQKALQELYDVVVIGAGPAGLAAAVYGASEGLRTLVIERQAPGGQAGTSSRIENYLGFPTGLSGSELTHRAWSQAVRLGAELLAPQEVTGLRVQDGYKILSLSNGLEVKTRAVVLTMGVSYRTLEVPGIHELTGAGVYYGAARTEARSCDEQDVYIVGGGNSAGQAAMYLATYARRVFILIRGKSLAASMSAYLIEQISQTPNIELLPFTQVAAVRGQDHLEEVVLNINGQEEVRPARALFIFIGAKPSTEWICDTVVCDGKGYLLTGRDLVTDPSYADSWKHPREPYLLETCVPGVFAAGDSRSGAMARVASAVGEGSMAIKFVHQYLDE</sequence>
<dbReference type="OrthoDB" id="109585at2"/>
<dbReference type="Gene3D" id="3.50.50.60">
    <property type="entry name" value="FAD/NAD(P)-binding domain"/>
    <property type="match status" value="2"/>
</dbReference>
<name>A0A212UFM4_9BACT</name>
<dbReference type="InterPro" id="IPR050097">
    <property type="entry name" value="Ferredoxin-NADP_redctase_2"/>
</dbReference>
<evidence type="ECO:0000256" key="1">
    <source>
        <dbReference type="ARBA" id="ARBA00022630"/>
    </source>
</evidence>
<evidence type="ECO:0000313" key="5">
    <source>
        <dbReference type="EMBL" id="SNC76921.1"/>
    </source>
</evidence>
<dbReference type="PROSITE" id="PS50110">
    <property type="entry name" value="RESPONSE_REGULATORY"/>
    <property type="match status" value="1"/>
</dbReference>
<dbReference type="PRINTS" id="PR00368">
    <property type="entry name" value="FADPNR"/>
</dbReference>
<keyword evidence="2" id="KW-0560">Oxidoreductase</keyword>
<evidence type="ECO:0000313" key="6">
    <source>
        <dbReference type="Proteomes" id="UP000198131"/>
    </source>
</evidence>
<organism evidence="5 6">
    <name type="scientific">Hymenobacter gelipurpurascens</name>
    <dbReference type="NCBI Taxonomy" id="89968"/>
    <lineage>
        <taxon>Bacteria</taxon>
        <taxon>Pseudomonadati</taxon>
        <taxon>Bacteroidota</taxon>
        <taxon>Cytophagia</taxon>
        <taxon>Cytophagales</taxon>
        <taxon>Hymenobacteraceae</taxon>
        <taxon>Hymenobacter</taxon>
    </lineage>
</organism>
<dbReference type="PRINTS" id="PR00469">
    <property type="entry name" value="PNDRDTASEII"/>
</dbReference>
<keyword evidence="1" id="KW-0285">Flavoprotein</keyword>
<reference evidence="6" key="1">
    <citation type="submission" date="2017-06" db="EMBL/GenBank/DDBJ databases">
        <authorList>
            <person name="Varghese N."/>
            <person name="Submissions S."/>
        </authorList>
    </citation>
    <scope>NUCLEOTIDE SEQUENCE [LARGE SCALE GENOMIC DNA]</scope>
    <source>
        <strain evidence="6">DSM 11116</strain>
    </source>
</reference>
<dbReference type="EMBL" id="FYEW01000002">
    <property type="protein sequence ID" value="SNC76921.1"/>
    <property type="molecule type" value="Genomic_DNA"/>
</dbReference>
<proteinExistence type="predicted"/>
<gene>
    <name evidence="5" type="ORF">SAMN06265337_3629</name>
</gene>
<feature type="modified residue" description="4-aspartylphosphate" evidence="3">
    <location>
        <position position="65"/>
    </location>
</feature>
<keyword evidence="6" id="KW-1185">Reference proteome</keyword>
<dbReference type="Gene3D" id="3.40.30.10">
    <property type="entry name" value="Glutaredoxin"/>
    <property type="match status" value="1"/>
</dbReference>
<dbReference type="InterPro" id="IPR001789">
    <property type="entry name" value="Sig_transdc_resp-reg_receiver"/>
</dbReference>
<dbReference type="InterPro" id="IPR023753">
    <property type="entry name" value="FAD/NAD-binding_dom"/>
</dbReference>
<dbReference type="AlphaFoldDB" id="A0A212UFM4"/>
<dbReference type="Pfam" id="PF07992">
    <property type="entry name" value="Pyr_redox_2"/>
    <property type="match status" value="1"/>
</dbReference>
<dbReference type="RefSeq" id="WP_088844917.1">
    <property type="nucleotide sequence ID" value="NZ_FYEW01000002.1"/>
</dbReference>
<evidence type="ECO:0000256" key="3">
    <source>
        <dbReference type="PROSITE-ProRule" id="PRU00169"/>
    </source>
</evidence>
<accession>A0A212UFM4</accession>
<dbReference type="Pfam" id="PF00072">
    <property type="entry name" value="Response_reg"/>
    <property type="match status" value="1"/>
</dbReference>
<dbReference type="InterPro" id="IPR011006">
    <property type="entry name" value="CheY-like_superfamily"/>
</dbReference>
<dbReference type="SMART" id="SM00448">
    <property type="entry name" value="REC"/>
    <property type="match status" value="1"/>
</dbReference>
<dbReference type="Proteomes" id="UP000198131">
    <property type="component" value="Unassembled WGS sequence"/>
</dbReference>
<dbReference type="Gene3D" id="3.40.50.2300">
    <property type="match status" value="1"/>
</dbReference>
<evidence type="ECO:0000259" key="4">
    <source>
        <dbReference type="PROSITE" id="PS50110"/>
    </source>
</evidence>